<dbReference type="InterPro" id="IPR038765">
    <property type="entry name" value="Papain-like_cys_pep_sf"/>
</dbReference>
<evidence type="ECO:0000313" key="3">
    <source>
        <dbReference type="Proteomes" id="UP000799429"/>
    </source>
</evidence>
<gene>
    <name evidence="2" type="ORF">M501DRAFT_934758</name>
</gene>
<dbReference type="OrthoDB" id="10260017at2759"/>
<evidence type="ECO:0000313" key="2">
    <source>
        <dbReference type="EMBL" id="KAF2838725.1"/>
    </source>
</evidence>
<name>A0A9P4VQU9_9PEZI</name>
<dbReference type="PANTHER" id="PTHR11786">
    <property type="entry name" value="N-HYDROXYARYLAMINE O-ACETYLTRANSFERASE"/>
    <property type="match status" value="1"/>
</dbReference>
<dbReference type="Proteomes" id="UP000799429">
    <property type="component" value="Unassembled WGS sequence"/>
</dbReference>
<dbReference type="GO" id="GO:0016407">
    <property type="term" value="F:acetyltransferase activity"/>
    <property type="evidence" value="ECO:0007669"/>
    <property type="project" value="InterPro"/>
</dbReference>
<dbReference type="Pfam" id="PF00797">
    <property type="entry name" value="Acetyltransf_2"/>
    <property type="match status" value="1"/>
</dbReference>
<dbReference type="EMBL" id="MU006096">
    <property type="protein sequence ID" value="KAF2838725.1"/>
    <property type="molecule type" value="Genomic_DNA"/>
</dbReference>
<comment type="similarity">
    <text evidence="1">Belongs to the arylamine N-acetyltransferase family.</text>
</comment>
<protein>
    <submittedName>
        <fullName evidence="2">Arylamine N-acetyltransferase 4</fullName>
    </submittedName>
</protein>
<dbReference type="Gene3D" id="3.30.2140.20">
    <property type="match status" value="1"/>
</dbReference>
<sequence>MASAYNAAQLSEYLSYISLPESLHPTLTPTPESTSHLNLALLKALHVHHIGTIPYENLSIHYSGSHAVDIDPQHLFKKIVEAKRGRGGYCMESGILFYHVLKGLGFAVKHVGVRIRSRVEGVPAGEYIGWVHIVNLVTLPDGTRWMLDVAFGGDGPTHPLPLIPDVVTQNLGPQQVRLIRDHIPMQTDRTEATKLWIYQYRNEESRPWNSFYAFSELEFLPADYEVMNFYTSKTTAHIQVTTALVVRFLREGSEVKGKVMLVGPEVKRNLGGRTEVVMACKTEGERVEALERWFGITLTEKEREGIRGTIGEIKGQQGVEG</sequence>
<proteinExistence type="inferred from homology"/>
<dbReference type="InterPro" id="IPR001447">
    <property type="entry name" value="Arylamine_N-AcTrfase"/>
</dbReference>
<comment type="caution">
    <text evidence="2">The sequence shown here is derived from an EMBL/GenBank/DDBJ whole genome shotgun (WGS) entry which is preliminary data.</text>
</comment>
<dbReference type="InterPro" id="IPR053710">
    <property type="entry name" value="Arylamine_NAT_domain_sf"/>
</dbReference>
<evidence type="ECO:0000256" key="1">
    <source>
        <dbReference type="ARBA" id="ARBA00006547"/>
    </source>
</evidence>
<dbReference type="SUPFAM" id="SSF54001">
    <property type="entry name" value="Cysteine proteinases"/>
    <property type="match status" value="1"/>
</dbReference>
<dbReference type="PANTHER" id="PTHR11786:SF0">
    <property type="entry name" value="ARYLAMINE N-ACETYLTRANSFERASE 4-RELATED"/>
    <property type="match status" value="1"/>
</dbReference>
<reference evidence="2" key="1">
    <citation type="journal article" date="2020" name="Stud. Mycol.">
        <title>101 Dothideomycetes genomes: a test case for predicting lifestyles and emergence of pathogens.</title>
        <authorList>
            <person name="Haridas S."/>
            <person name="Albert R."/>
            <person name="Binder M."/>
            <person name="Bloem J."/>
            <person name="Labutti K."/>
            <person name="Salamov A."/>
            <person name="Andreopoulos B."/>
            <person name="Baker S."/>
            <person name="Barry K."/>
            <person name="Bills G."/>
            <person name="Bluhm B."/>
            <person name="Cannon C."/>
            <person name="Castanera R."/>
            <person name="Culley D."/>
            <person name="Daum C."/>
            <person name="Ezra D."/>
            <person name="Gonzalez J."/>
            <person name="Henrissat B."/>
            <person name="Kuo A."/>
            <person name="Liang C."/>
            <person name="Lipzen A."/>
            <person name="Lutzoni F."/>
            <person name="Magnuson J."/>
            <person name="Mondo S."/>
            <person name="Nolan M."/>
            <person name="Ohm R."/>
            <person name="Pangilinan J."/>
            <person name="Park H.-J."/>
            <person name="Ramirez L."/>
            <person name="Alfaro M."/>
            <person name="Sun H."/>
            <person name="Tritt A."/>
            <person name="Yoshinaga Y."/>
            <person name="Zwiers L.-H."/>
            <person name="Turgeon B."/>
            <person name="Goodwin S."/>
            <person name="Spatafora J."/>
            <person name="Crous P."/>
            <person name="Grigoriev I."/>
        </authorList>
    </citation>
    <scope>NUCLEOTIDE SEQUENCE</scope>
    <source>
        <strain evidence="2">CBS 101060</strain>
    </source>
</reference>
<dbReference type="AlphaFoldDB" id="A0A9P4VQU9"/>
<accession>A0A9P4VQU9</accession>
<keyword evidence="3" id="KW-1185">Reference proteome</keyword>
<organism evidence="2 3">
    <name type="scientific">Patellaria atrata CBS 101060</name>
    <dbReference type="NCBI Taxonomy" id="1346257"/>
    <lineage>
        <taxon>Eukaryota</taxon>
        <taxon>Fungi</taxon>
        <taxon>Dikarya</taxon>
        <taxon>Ascomycota</taxon>
        <taxon>Pezizomycotina</taxon>
        <taxon>Dothideomycetes</taxon>
        <taxon>Dothideomycetes incertae sedis</taxon>
        <taxon>Patellariales</taxon>
        <taxon>Patellariaceae</taxon>
        <taxon>Patellaria</taxon>
    </lineage>
</organism>